<proteinExistence type="predicted"/>
<accession>I0BLF6</accession>
<dbReference type="EMBL" id="CP003422">
    <property type="protein sequence ID" value="AFH63203.1"/>
    <property type="molecule type" value="Genomic_DNA"/>
</dbReference>
<dbReference type="KEGG" id="pmw:B2K_21280"/>
<feature type="domain" description="Copper amine oxidase-like N-terminal" evidence="2">
    <location>
        <begin position="62"/>
        <end position="167"/>
    </location>
</feature>
<evidence type="ECO:0000259" key="2">
    <source>
        <dbReference type="Pfam" id="PF07833"/>
    </source>
</evidence>
<reference evidence="3 4" key="1">
    <citation type="submission" date="2013-06" db="EMBL/GenBank/DDBJ databases">
        <title>Complete genome sequence of Paenibacillus mucilaginosus K02.</title>
        <authorList>
            <person name="Xiao B."/>
            <person name="Sun L."/>
            <person name="Xiao L."/>
            <person name="Lian B."/>
        </authorList>
    </citation>
    <scope>NUCLEOTIDE SEQUENCE [LARGE SCALE GENOMIC DNA]</scope>
    <source>
        <strain evidence="3 4">K02</strain>
    </source>
</reference>
<dbReference type="PATRIC" id="fig|997761.3.peg.4177"/>
<organism evidence="3 4">
    <name type="scientific">Paenibacillus mucilaginosus K02</name>
    <dbReference type="NCBI Taxonomy" id="997761"/>
    <lineage>
        <taxon>Bacteria</taxon>
        <taxon>Bacillati</taxon>
        <taxon>Bacillota</taxon>
        <taxon>Bacilli</taxon>
        <taxon>Bacillales</taxon>
        <taxon>Paenibacillaceae</taxon>
        <taxon>Paenibacillus</taxon>
    </lineage>
</organism>
<dbReference type="Pfam" id="PF07833">
    <property type="entry name" value="Cu_amine_oxidN1"/>
    <property type="match status" value="1"/>
</dbReference>
<evidence type="ECO:0000313" key="3">
    <source>
        <dbReference type="EMBL" id="AFH63203.1"/>
    </source>
</evidence>
<dbReference type="AlphaFoldDB" id="I0BLF6"/>
<protein>
    <recommendedName>
        <fullName evidence="2">Copper amine oxidase-like N-terminal domain-containing protein</fullName>
    </recommendedName>
</protein>
<dbReference type="Proteomes" id="UP000007392">
    <property type="component" value="Chromosome"/>
</dbReference>
<feature type="region of interest" description="Disordered" evidence="1">
    <location>
        <begin position="199"/>
        <end position="228"/>
    </location>
</feature>
<dbReference type="HOGENOM" id="CLU_640674_0_0_9"/>
<dbReference type="InterPro" id="IPR036582">
    <property type="entry name" value="Mao_N_sf"/>
</dbReference>
<evidence type="ECO:0000313" key="4">
    <source>
        <dbReference type="Proteomes" id="UP000007392"/>
    </source>
</evidence>
<gene>
    <name evidence="3" type="ORF">B2K_21280</name>
</gene>
<dbReference type="InterPro" id="IPR012854">
    <property type="entry name" value="Cu_amine_oxidase-like_N"/>
</dbReference>
<sequence length="442" mass="47286">MKANPAYFHYMTGREQDHRMSSEGLKRSTKVLFAWMVILVGMILTYDRSASAREAQPIGVYVDDEPVSFSVDPLLEDGTTLVQLRPLVEALGVELVWNAQDRTIRGTADGQSFLLTVDSGKAQVNGQEVTLEKAPRIVDGNTLIPLRFVSEATGAVVGWQGEKRTIFVYSGAFLEELGIDRETALALLNSLIGGDLAAGNPAEDPAEAPAKDPAGGSVPADSAGEAAPPAGSPSGLYAGWTVDVTGYCGGLCWRYYYFMPDGKVYIREPENGLDAVACTPEDCVTYEIANQEIRLGNGDKYPYEVKSESELKINNLTYRKIPVSDGVKLEGEYRSFSYAGNGSGGGVASESLFTFRKDGTFSGSGWAGAFTDGSDTGGDGSGSSTVVSSEREAAAGTYAIQGNTIELVYSDGTKVRKLFFLPEHPGTEMLHIGGLDFTTDEE</sequence>
<name>I0BLF6_9BACL</name>
<dbReference type="Gene3D" id="3.30.457.10">
    <property type="entry name" value="Copper amine oxidase-like, N-terminal domain"/>
    <property type="match status" value="1"/>
</dbReference>
<evidence type="ECO:0000256" key="1">
    <source>
        <dbReference type="SAM" id="MobiDB-lite"/>
    </source>
</evidence>
<dbReference type="SUPFAM" id="SSF55383">
    <property type="entry name" value="Copper amine oxidase, domain N"/>
    <property type="match status" value="1"/>
</dbReference>